<name>A0A9P0CX98_9CUCU</name>
<sequence length="120" mass="14295">MYATELNDIPMLQKIQNENDSVDDTFLAYNNCSVNYFAKYQRKINPPPTNDWAMKRDSHKISRERLINYYIQQEIIGNRRLLSFSHLKDCYAEFVMELYENANLEATTFSNHAIKEFKQN</sequence>
<keyword evidence="2" id="KW-1185">Reference proteome</keyword>
<evidence type="ECO:0000313" key="1">
    <source>
        <dbReference type="EMBL" id="CAH1106584.1"/>
    </source>
</evidence>
<gene>
    <name evidence="1" type="ORF">PSYICH_LOCUS7338</name>
</gene>
<accession>A0A9P0CX98</accession>
<organism evidence="1 2">
    <name type="scientific">Psylliodes chrysocephalus</name>
    <dbReference type="NCBI Taxonomy" id="3402493"/>
    <lineage>
        <taxon>Eukaryota</taxon>
        <taxon>Metazoa</taxon>
        <taxon>Ecdysozoa</taxon>
        <taxon>Arthropoda</taxon>
        <taxon>Hexapoda</taxon>
        <taxon>Insecta</taxon>
        <taxon>Pterygota</taxon>
        <taxon>Neoptera</taxon>
        <taxon>Endopterygota</taxon>
        <taxon>Coleoptera</taxon>
        <taxon>Polyphaga</taxon>
        <taxon>Cucujiformia</taxon>
        <taxon>Chrysomeloidea</taxon>
        <taxon>Chrysomelidae</taxon>
        <taxon>Galerucinae</taxon>
        <taxon>Alticini</taxon>
        <taxon>Psylliodes</taxon>
    </lineage>
</organism>
<dbReference type="EMBL" id="OV651814">
    <property type="protein sequence ID" value="CAH1106584.1"/>
    <property type="molecule type" value="Genomic_DNA"/>
</dbReference>
<dbReference type="Proteomes" id="UP001153636">
    <property type="component" value="Chromosome 2"/>
</dbReference>
<evidence type="ECO:0000313" key="2">
    <source>
        <dbReference type="Proteomes" id="UP001153636"/>
    </source>
</evidence>
<proteinExistence type="predicted"/>
<dbReference type="AlphaFoldDB" id="A0A9P0CX98"/>
<dbReference type="OrthoDB" id="8122788at2759"/>
<protein>
    <submittedName>
        <fullName evidence="1">Uncharacterized protein</fullName>
    </submittedName>
</protein>
<reference evidence="1" key="1">
    <citation type="submission" date="2022-01" db="EMBL/GenBank/DDBJ databases">
        <authorList>
            <person name="King R."/>
        </authorList>
    </citation>
    <scope>NUCLEOTIDE SEQUENCE</scope>
</reference>